<evidence type="ECO:0000313" key="14">
    <source>
        <dbReference type="Proteomes" id="UP000011087"/>
    </source>
</evidence>
<dbReference type="Gene3D" id="3.10.20.70">
    <property type="entry name" value="Glutamine synthetase, N-terminal domain"/>
    <property type="match status" value="1"/>
</dbReference>
<dbReference type="GO" id="GO:0004356">
    <property type="term" value="F:glutamine synthetase activity"/>
    <property type="evidence" value="ECO:0007669"/>
    <property type="project" value="UniProtKB-EC"/>
</dbReference>
<comment type="similarity">
    <text evidence="2 8 9">Belongs to the glutamine synthetase family.</text>
</comment>
<dbReference type="HOGENOM" id="CLU_036762_1_1_1"/>
<evidence type="ECO:0000256" key="3">
    <source>
        <dbReference type="ARBA" id="ARBA00012937"/>
    </source>
</evidence>
<accession>L1J2N1</accession>
<dbReference type="SMART" id="SM01230">
    <property type="entry name" value="Gln-synt_C"/>
    <property type="match status" value="1"/>
</dbReference>
<dbReference type="PROSITE" id="PS51986">
    <property type="entry name" value="GS_BETA_GRASP"/>
    <property type="match status" value="1"/>
</dbReference>
<dbReference type="SUPFAM" id="SSF55931">
    <property type="entry name" value="Glutamine synthetase/guanido kinase"/>
    <property type="match status" value="1"/>
</dbReference>
<feature type="non-terminal residue" evidence="12">
    <location>
        <position position="1"/>
    </location>
</feature>
<gene>
    <name evidence="12" type="ORF">GUITHDRAFT_74029</name>
</gene>
<dbReference type="AlphaFoldDB" id="L1J2N1"/>
<keyword evidence="4" id="KW-0963">Cytoplasm</keyword>
<dbReference type="PANTHER" id="PTHR20852:SF93">
    <property type="entry name" value="GLUTAMINE SYNTHETASE CYTOSOLIC ISOZYME 1-1"/>
    <property type="match status" value="1"/>
</dbReference>
<sequence length="352" mass="38717">VVEYVWIGGDGPLDLRSRAKVLPKTVQGLEDIPDAGFDGFQTNQAPPDCSEVRMKPRALFQDPFRPTGLNLMVLCDCWSPDKRPLPSNTRIMAQQLFDVQPQAEPWFSVTQEYTIFKDGKPLGWPSATARSFGGPTTQLGYPGPQAIDPGPYYCSAGADVSFGRQIAEAHLKACLCAGVKISGVHGQPMPGQWAFKVGTCQGIEMGDHLTMARYLLNRVGEHFGCVVSFDPKPIPGDWNGAGCHTSFSTKVRRIIALAHRSFLTGKGIINLERKHQEHIMAYGEGNERRLTGMHETAHIDTFSWGVGNCMAHIRVPKSTEIAGCGYLEDRRPASNMDPYVVTSMLFKTCCLD</sequence>
<evidence type="ECO:0000256" key="4">
    <source>
        <dbReference type="ARBA" id="ARBA00022490"/>
    </source>
</evidence>
<evidence type="ECO:0000313" key="13">
    <source>
        <dbReference type="EnsemblProtists" id="EKX42345"/>
    </source>
</evidence>
<dbReference type="InterPro" id="IPR008146">
    <property type="entry name" value="Gln_synth_cat_dom"/>
</dbReference>
<dbReference type="InterPro" id="IPR027303">
    <property type="entry name" value="Gln_synth_gly_rich_site"/>
</dbReference>
<proteinExistence type="inferred from homology"/>
<dbReference type="PROSITE" id="PS00181">
    <property type="entry name" value="GLNA_ATP"/>
    <property type="match status" value="1"/>
</dbReference>
<keyword evidence="7" id="KW-0067">ATP-binding</keyword>
<feature type="domain" description="GS beta-grasp" evidence="10">
    <location>
        <begin position="1"/>
        <end position="82"/>
    </location>
</feature>
<dbReference type="PROSITE" id="PS51987">
    <property type="entry name" value="GS_CATALYTIC"/>
    <property type="match status" value="1"/>
</dbReference>
<evidence type="ECO:0000256" key="1">
    <source>
        <dbReference type="ARBA" id="ARBA00004496"/>
    </source>
</evidence>
<dbReference type="InterPro" id="IPR014746">
    <property type="entry name" value="Gln_synth/guanido_kin_cat_dom"/>
</dbReference>
<evidence type="ECO:0000256" key="5">
    <source>
        <dbReference type="ARBA" id="ARBA00022598"/>
    </source>
</evidence>
<organism evidence="12">
    <name type="scientific">Guillardia theta (strain CCMP2712)</name>
    <name type="common">Cryptophyte</name>
    <dbReference type="NCBI Taxonomy" id="905079"/>
    <lineage>
        <taxon>Eukaryota</taxon>
        <taxon>Cryptophyceae</taxon>
        <taxon>Pyrenomonadales</taxon>
        <taxon>Geminigeraceae</taxon>
        <taxon>Guillardia</taxon>
    </lineage>
</organism>
<evidence type="ECO:0000256" key="7">
    <source>
        <dbReference type="ARBA" id="ARBA00022840"/>
    </source>
</evidence>
<dbReference type="InterPro" id="IPR008147">
    <property type="entry name" value="Gln_synt_N"/>
</dbReference>
<reference evidence="14" key="2">
    <citation type="submission" date="2012-11" db="EMBL/GenBank/DDBJ databases">
        <authorList>
            <person name="Kuo A."/>
            <person name="Curtis B.A."/>
            <person name="Tanifuji G."/>
            <person name="Burki F."/>
            <person name="Gruber A."/>
            <person name="Irimia M."/>
            <person name="Maruyama S."/>
            <person name="Arias M.C."/>
            <person name="Ball S.G."/>
            <person name="Gile G.H."/>
            <person name="Hirakawa Y."/>
            <person name="Hopkins J.F."/>
            <person name="Rensing S.A."/>
            <person name="Schmutz J."/>
            <person name="Symeonidi A."/>
            <person name="Elias M."/>
            <person name="Eveleigh R.J."/>
            <person name="Herman E.K."/>
            <person name="Klute M.J."/>
            <person name="Nakayama T."/>
            <person name="Obornik M."/>
            <person name="Reyes-Prieto A."/>
            <person name="Armbrust E.V."/>
            <person name="Aves S.J."/>
            <person name="Beiko R.G."/>
            <person name="Coutinho P."/>
            <person name="Dacks J.B."/>
            <person name="Durnford D.G."/>
            <person name="Fast N.M."/>
            <person name="Green B.R."/>
            <person name="Grisdale C."/>
            <person name="Hempe F."/>
            <person name="Henrissat B."/>
            <person name="Hoppner M.P."/>
            <person name="Ishida K.-I."/>
            <person name="Kim E."/>
            <person name="Koreny L."/>
            <person name="Kroth P.G."/>
            <person name="Liu Y."/>
            <person name="Malik S.-B."/>
            <person name="Maier U.G."/>
            <person name="McRose D."/>
            <person name="Mock T."/>
            <person name="Neilson J.A."/>
            <person name="Onodera N.T."/>
            <person name="Poole A.M."/>
            <person name="Pritham E.J."/>
            <person name="Richards T.A."/>
            <person name="Rocap G."/>
            <person name="Roy S.W."/>
            <person name="Sarai C."/>
            <person name="Schaack S."/>
            <person name="Shirato S."/>
            <person name="Slamovits C.H."/>
            <person name="Spencer D.F."/>
            <person name="Suzuki S."/>
            <person name="Worden A.Z."/>
            <person name="Zauner S."/>
            <person name="Barry K."/>
            <person name="Bell C."/>
            <person name="Bharti A.K."/>
            <person name="Crow J.A."/>
            <person name="Grimwood J."/>
            <person name="Kramer R."/>
            <person name="Lindquist E."/>
            <person name="Lucas S."/>
            <person name="Salamov A."/>
            <person name="McFadden G.I."/>
            <person name="Lane C.E."/>
            <person name="Keeling P.J."/>
            <person name="Gray M.W."/>
            <person name="Grigoriev I.V."/>
            <person name="Archibald J.M."/>
        </authorList>
    </citation>
    <scope>NUCLEOTIDE SEQUENCE</scope>
    <source>
        <strain evidence="14">CCMP2712</strain>
    </source>
</reference>
<dbReference type="InterPro" id="IPR050292">
    <property type="entry name" value="Glutamine_Synthetase"/>
</dbReference>
<dbReference type="RefSeq" id="XP_005829325.1">
    <property type="nucleotide sequence ID" value="XM_005829268.1"/>
</dbReference>
<dbReference type="GO" id="GO:0006542">
    <property type="term" value="P:glutamine biosynthetic process"/>
    <property type="evidence" value="ECO:0007669"/>
    <property type="project" value="InterPro"/>
</dbReference>
<dbReference type="SUPFAM" id="SSF54368">
    <property type="entry name" value="Glutamine synthetase, N-terminal domain"/>
    <property type="match status" value="1"/>
</dbReference>
<dbReference type="PaxDb" id="55529-EKX42345"/>
<evidence type="ECO:0000256" key="9">
    <source>
        <dbReference type="RuleBase" id="RU000384"/>
    </source>
</evidence>
<dbReference type="STRING" id="905079.L1J2N1"/>
<dbReference type="OrthoDB" id="1936100at2759"/>
<dbReference type="FunFam" id="3.30.590.10:FF:000011">
    <property type="entry name" value="Glutamine synthetase"/>
    <property type="match status" value="1"/>
</dbReference>
<keyword evidence="6" id="KW-0547">Nucleotide-binding</keyword>
<dbReference type="Proteomes" id="UP000011087">
    <property type="component" value="Unassembled WGS sequence"/>
</dbReference>
<evidence type="ECO:0000256" key="6">
    <source>
        <dbReference type="ARBA" id="ARBA00022741"/>
    </source>
</evidence>
<name>L1J2N1_GUITC</name>
<evidence type="ECO:0000313" key="12">
    <source>
        <dbReference type="EMBL" id="EKX42345.1"/>
    </source>
</evidence>
<dbReference type="EMBL" id="JH993017">
    <property type="protein sequence ID" value="EKX42345.1"/>
    <property type="molecule type" value="Genomic_DNA"/>
</dbReference>
<feature type="domain" description="GS catalytic" evidence="11">
    <location>
        <begin position="89"/>
        <end position="352"/>
    </location>
</feature>
<dbReference type="GeneID" id="17299000"/>
<dbReference type="EnsemblProtists" id="EKX42345">
    <property type="protein sequence ID" value="EKX42345"/>
    <property type="gene ID" value="GUITHDRAFT_74029"/>
</dbReference>
<dbReference type="Gene3D" id="3.30.590.10">
    <property type="entry name" value="Glutamine synthetase/guanido kinase, catalytic domain"/>
    <property type="match status" value="1"/>
</dbReference>
<reference evidence="12 14" key="1">
    <citation type="journal article" date="2012" name="Nature">
        <title>Algal genomes reveal evolutionary mosaicism and the fate of nucleomorphs.</title>
        <authorList>
            <consortium name="DOE Joint Genome Institute"/>
            <person name="Curtis B.A."/>
            <person name="Tanifuji G."/>
            <person name="Burki F."/>
            <person name="Gruber A."/>
            <person name="Irimia M."/>
            <person name="Maruyama S."/>
            <person name="Arias M.C."/>
            <person name="Ball S.G."/>
            <person name="Gile G.H."/>
            <person name="Hirakawa Y."/>
            <person name="Hopkins J.F."/>
            <person name="Kuo A."/>
            <person name="Rensing S.A."/>
            <person name="Schmutz J."/>
            <person name="Symeonidi A."/>
            <person name="Elias M."/>
            <person name="Eveleigh R.J."/>
            <person name="Herman E.K."/>
            <person name="Klute M.J."/>
            <person name="Nakayama T."/>
            <person name="Obornik M."/>
            <person name="Reyes-Prieto A."/>
            <person name="Armbrust E.V."/>
            <person name="Aves S.J."/>
            <person name="Beiko R.G."/>
            <person name="Coutinho P."/>
            <person name="Dacks J.B."/>
            <person name="Durnford D.G."/>
            <person name="Fast N.M."/>
            <person name="Green B.R."/>
            <person name="Grisdale C.J."/>
            <person name="Hempel F."/>
            <person name="Henrissat B."/>
            <person name="Hoppner M.P."/>
            <person name="Ishida K."/>
            <person name="Kim E."/>
            <person name="Koreny L."/>
            <person name="Kroth P.G."/>
            <person name="Liu Y."/>
            <person name="Malik S.B."/>
            <person name="Maier U.G."/>
            <person name="McRose D."/>
            <person name="Mock T."/>
            <person name="Neilson J.A."/>
            <person name="Onodera N.T."/>
            <person name="Poole A.M."/>
            <person name="Pritham E.J."/>
            <person name="Richards T.A."/>
            <person name="Rocap G."/>
            <person name="Roy S.W."/>
            <person name="Sarai C."/>
            <person name="Schaack S."/>
            <person name="Shirato S."/>
            <person name="Slamovits C.H."/>
            <person name="Spencer D.F."/>
            <person name="Suzuki S."/>
            <person name="Worden A.Z."/>
            <person name="Zauner S."/>
            <person name="Barry K."/>
            <person name="Bell C."/>
            <person name="Bharti A.K."/>
            <person name="Crow J.A."/>
            <person name="Grimwood J."/>
            <person name="Kramer R."/>
            <person name="Lindquist E."/>
            <person name="Lucas S."/>
            <person name="Salamov A."/>
            <person name="McFadden G.I."/>
            <person name="Lane C.E."/>
            <person name="Keeling P.J."/>
            <person name="Gray M.W."/>
            <person name="Grigoriev I.V."/>
            <person name="Archibald J.M."/>
        </authorList>
    </citation>
    <scope>NUCLEOTIDE SEQUENCE</scope>
    <source>
        <strain evidence="12 14">CCMP2712</strain>
    </source>
</reference>
<reference evidence="13" key="3">
    <citation type="submission" date="2016-03" db="UniProtKB">
        <authorList>
            <consortium name="EnsemblProtists"/>
        </authorList>
    </citation>
    <scope>IDENTIFICATION</scope>
</reference>
<evidence type="ECO:0000256" key="2">
    <source>
        <dbReference type="ARBA" id="ARBA00009897"/>
    </source>
</evidence>
<dbReference type="KEGG" id="gtt:GUITHDRAFT_74029"/>
<dbReference type="Pfam" id="PF00120">
    <property type="entry name" value="Gln-synt_C"/>
    <property type="match status" value="1"/>
</dbReference>
<dbReference type="OMA" id="NRHRCLE"/>
<dbReference type="PANTHER" id="PTHR20852">
    <property type="entry name" value="GLUTAMINE SYNTHETASE"/>
    <property type="match status" value="1"/>
</dbReference>
<evidence type="ECO:0000259" key="11">
    <source>
        <dbReference type="PROSITE" id="PS51987"/>
    </source>
</evidence>
<dbReference type="eggNOG" id="KOG0683">
    <property type="taxonomic scope" value="Eukaryota"/>
</dbReference>
<keyword evidence="5" id="KW-0436">Ligase</keyword>
<dbReference type="EC" id="6.3.1.2" evidence="3"/>
<comment type="subcellular location">
    <subcellularLocation>
        <location evidence="1">Cytoplasm</location>
    </subcellularLocation>
</comment>
<keyword evidence="14" id="KW-1185">Reference proteome</keyword>
<dbReference type="InterPro" id="IPR036651">
    <property type="entry name" value="Gln_synt_N_sf"/>
</dbReference>
<protein>
    <recommendedName>
        <fullName evidence="3">glutamine synthetase</fullName>
        <ecNumber evidence="3">6.3.1.2</ecNumber>
    </recommendedName>
</protein>
<evidence type="ECO:0000259" key="10">
    <source>
        <dbReference type="PROSITE" id="PS51986"/>
    </source>
</evidence>
<dbReference type="GO" id="GO:0005524">
    <property type="term" value="F:ATP binding"/>
    <property type="evidence" value="ECO:0007669"/>
    <property type="project" value="UniProtKB-KW"/>
</dbReference>
<dbReference type="GO" id="GO:0005737">
    <property type="term" value="C:cytoplasm"/>
    <property type="evidence" value="ECO:0007669"/>
    <property type="project" value="UniProtKB-SubCell"/>
</dbReference>
<evidence type="ECO:0000256" key="8">
    <source>
        <dbReference type="PROSITE-ProRule" id="PRU01330"/>
    </source>
</evidence>